<dbReference type="GO" id="GO:0003677">
    <property type="term" value="F:DNA binding"/>
    <property type="evidence" value="ECO:0007669"/>
    <property type="project" value="UniProtKB-KW"/>
</dbReference>
<evidence type="ECO:0000256" key="1">
    <source>
        <dbReference type="ARBA" id="ARBA00023015"/>
    </source>
</evidence>
<comment type="caution">
    <text evidence="5">The sequence shown here is derived from an EMBL/GenBank/DDBJ whole genome shotgun (WGS) entry which is preliminary data.</text>
</comment>
<dbReference type="InterPro" id="IPR000843">
    <property type="entry name" value="HTH_LacI"/>
</dbReference>
<dbReference type="InterPro" id="IPR010982">
    <property type="entry name" value="Lambda_DNA-bd_dom_sf"/>
</dbReference>
<name>A0ABV9MEU8_9BACL</name>
<dbReference type="PANTHER" id="PTHR30146">
    <property type="entry name" value="LACI-RELATED TRANSCRIPTIONAL REPRESSOR"/>
    <property type="match status" value="1"/>
</dbReference>
<dbReference type="Proteomes" id="UP001595932">
    <property type="component" value="Unassembled WGS sequence"/>
</dbReference>
<accession>A0ABV9MEU8</accession>
<dbReference type="InterPro" id="IPR046335">
    <property type="entry name" value="LacI/GalR-like_sensor"/>
</dbReference>
<keyword evidence="2 5" id="KW-0238">DNA-binding</keyword>
<protein>
    <submittedName>
        <fullName evidence="5">LacI family DNA-binding transcriptional regulator</fullName>
    </submittedName>
</protein>
<proteinExistence type="predicted"/>
<dbReference type="RefSeq" id="WP_377280114.1">
    <property type="nucleotide sequence ID" value="NZ_JBHSGL010000015.1"/>
</dbReference>
<dbReference type="SUPFAM" id="SSF47413">
    <property type="entry name" value="lambda repressor-like DNA-binding domains"/>
    <property type="match status" value="1"/>
</dbReference>
<gene>
    <name evidence="5" type="ORF">ACFO5U_16210</name>
</gene>
<keyword evidence="1" id="KW-0805">Transcription regulation</keyword>
<dbReference type="EMBL" id="JBHSGL010000015">
    <property type="protein sequence ID" value="MFC4714397.1"/>
    <property type="molecule type" value="Genomic_DNA"/>
</dbReference>
<dbReference type="CDD" id="cd06294">
    <property type="entry name" value="PBP1_MalR-like"/>
    <property type="match status" value="1"/>
</dbReference>
<dbReference type="Gene3D" id="3.40.50.2300">
    <property type="match status" value="2"/>
</dbReference>
<evidence type="ECO:0000313" key="5">
    <source>
        <dbReference type="EMBL" id="MFC4714397.1"/>
    </source>
</evidence>
<dbReference type="SUPFAM" id="SSF53822">
    <property type="entry name" value="Periplasmic binding protein-like I"/>
    <property type="match status" value="1"/>
</dbReference>
<dbReference type="CDD" id="cd01392">
    <property type="entry name" value="HTH_LacI"/>
    <property type="match status" value="1"/>
</dbReference>
<dbReference type="PROSITE" id="PS00356">
    <property type="entry name" value="HTH_LACI_1"/>
    <property type="match status" value="1"/>
</dbReference>
<evidence type="ECO:0000313" key="6">
    <source>
        <dbReference type="Proteomes" id="UP001595932"/>
    </source>
</evidence>
<dbReference type="SMART" id="SM00354">
    <property type="entry name" value="HTH_LACI"/>
    <property type="match status" value="1"/>
</dbReference>
<dbReference type="Pfam" id="PF13377">
    <property type="entry name" value="Peripla_BP_3"/>
    <property type="match status" value="1"/>
</dbReference>
<dbReference type="PROSITE" id="PS50932">
    <property type="entry name" value="HTH_LACI_2"/>
    <property type="match status" value="1"/>
</dbReference>
<organism evidence="5 6">
    <name type="scientific">Planococcus dechangensis</name>
    <dbReference type="NCBI Taxonomy" id="1176255"/>
    <lineage>
        <taxon>Bacteria</taxon>
        <taxon>Bacillati</taxon>
        <taxon>Bacillota</taxon>
        <taxon>Bacilli</taxon>
        <taxon>Bacillales</taxon>
        <taxon>Caryophanaceae</taxon>
        <taxon>Planococcus</taxon>
    </lineage>
</organism>
<reference evidence="6" key="1">
    <citation type="journal article" date="2019" name="Int. J. Syst. Evol. Microbiol.">
        <title>The Global Catalogue of Microorganisms (GCM) 10K type strain sequencing project: providing services to taxonomists for standard genome sequencing and annotation.</title>
        <authorList>
            <consortium name="The Broad Institute Genomics Platform"/>
            <consortium name="The Broad Institute Genome Sequencing Center for Infectious Disease"/>
            <person name="Wu L."/>
            <person name="Ma J."/>
        </authorList>
    </citation>
    <scope>NUCLEOTIDE SEQUENCE [LARGE SCALE GENOMIC DNA]</scope>
    <source>
        <strain evidence="6">CGMCC 1.12151</strain>
    </source>
</reference>
<evidence type="ECO:0000256" key="3">
    <source>
        <dbReference type="ARBA" id="ARBA00023163"/>
    </source>
</evidence>
<dbReference type="InterPro" id="IPR028082">
    <property type="entry name" value="Peripla_BP_I"/>
</dbReference>
<dbReference type="PANTHER" id="PTHR30146:SF109">
    <property type="entry name" value="HTH-TYPE TRANSCRIPTIONAL REGULATOR GALS"/>
    <property type="match status" value="1"/>
</dbReference>
<feature type="domain" description="HTH lacI-type" evidence="4">
    <location>
        <begin position="3"/>
        <end position="57"/>
    </location>
</feature>
<keyword evidence="6" id="KW-1185">Reference proteome</keyword>
<sequence>MAITIKDVAKYAEVSPATVSRVIADHPKISPKTKRRVRKVMEELGYYPNFQARNLVAQKSKAIGVIMENSTTLAFQNPFFPEVLRGISVSAHQSQYGLYLSTSATETEIYEEVVAMTQGKRVDGIILLYSKTGDKVMDYLLENDVPFSVVGRPYIQPEAISFVDNDNVEISKQVVHHLITLGHRNISFVGGASDFIVSADRLNGYKQGLKEAGIPFTANYVVTQEMMEGREKQAIQQLMEQENPPTAIVTHDDLVAYEVISYLEDLDIAVPSDVSIIGFNNHTLSSHLKPPLSTVDISIFDLGVEAANLVLEKIKDDKAAPRNIIVPATLIERGSCQNL</sequence>
<dbReference type="Pfam" id="PF00356">
    <property type="entry name" value="LacI"/>
    <property type="match status" value="1"/>
</dbReference>
<keyword evidence="3" id="KW-0804">Transcription</keyword>
<dbReference type="Gene3D" id="1.10.260.40">
    <property type="entry name" value="lambda repressor-like DNA-binding domains"/>
    <property type="match status" value="1"/>
</dbReference>
<evidence type="ECO:0000259" key="4">
    <source>
        <dbReference type="PROSITE" id="PS50932"/>
    </source>
</evidence>
<evidence type="ECO:0000256" key="2">
    <source>
        <dbReference type="ARBA" id="ARBA00023125"/>
    </source>
</evidence>